<accession>A0A1I5Q2P1</accession>
<dbReference type="Proteomes" id="UP000183769">
    <property type="component" value="Unassembled WGS sequence"/>
</dbReference>
<proteinExistence type="predicted"/>
<dbReference type="Gene3D" id="1.20.1200.10">
    <property type="entry name" value="Cobalamin adenosyltransferase-like"/>
    <property type="match status" value="1"/>
</dbReference>
<evidence type="ECO:0000256" key="2">
    <source>
        <dbReference type="ARBA" id="ARBA00022490"/>
    </source>
</evidence>
<dbReference type="AlphaFoldDB" id="A0A1I5Q2P1"/>
<feature type="region of interest" description="Disordered" evidence="6">
    <location>
        <begin position="1"/>
        <end position="27"/>
    </location>
</feature>
<evidence type="ECO:0000313" key="8">
    <source>
        <dbReference type="EMBL" id="SFP40241.1"/>
    </source>
</evidence>
<dbReference type="EMBL" id="FOXI01000003">
    <property type="protein sequence ID" value="SFP40241.1"/>
    <property type="molecule type" value="Genomic_DNA"/>
</dbReference>
<dbReference type="PANTHER" id="PTHR12213">
    <property type="entry name" value="CORRINOID ADENOSYLTRANSFERASE"/>
    <property type="match status" value="1"/>
</dbReference>
<evidence type="ECO:0000256" key="3">
    <source>
        <dbReference type="ARBA" id="ARBA00022679"/>
    </source>
</evidence>
<evidence type="ECO:0000259" key="7">
    <source>
        <dbReference type="Pfam" id="PF01923"/>
    </source>
</evidence>
<dbReference type="InterPro" id="IPR029499">
    <property type="entry name" value="PduO-typ"/>
</dbReference>
<dbReference type="RefSeq" id="WP_074876570.1">
    <property type="nucleotide sequence ID" value="NZ_FOXI01000003.1"/>
</dbReference>
<dbReference type="SUPFAM" id="SSF89028">
    <property type="entry name" value="Cobalamin adenosyltransferase-like"/>
    <property type="match status" value="1"/>
</dbReference>
<gene>
    <name evidence="8" type="ORF">SAMN05216277_103218</name>
</gene>
<feature type="domain" description="Cobalamin adenosyltransferase-like" evidence="7">
    <location>
        <begin position="3"/>
        <end position="165"/>
    </location>
</feature>
<keyword evidence="2" id="KW-0963">Cytoplasm</keyword>
<evidence type="ECO:0000256" key="5">
    <source>
        <dbReference type="ARBA" id="ARBA00022840"/>
    </source>
</evidence>
<keyword evidence="3 8" id="KW-0808">Transferase</keyword>
<dbReference type="InterPro" id="IPR036451">
    <property type="entry name" value="CblAdoTrfase-like_sf"/>
</dbReference>
<reference evidence="9" key="1">
    <citation type="submission" date="2016-10" db="EMBL/GenBank/DDBJ databases">
        <authorList>
            <person name="Varghese N."/>
            <person name="Submissions S."/>
        </authorList>
    </citation>
    <scope>NUCLEOTIDE SEQUENCE [LARGE SCALE GENOMIC DNA]</scope>
    <source>
        <strain evidence="9">CGMCC 1.10329</strain>
    </source>
</reference>
<evidence type="ECO:0000256" key="4">
    <source>
        <dbReference type="ARBA" id="ARBA00022741"/>
    </source>
</evidence>
<evidence type="ECO:0000313" key="9">
    <source>
        <dbReference type="Proteomes" id="UP000183769"/>
    </source>
</evidence>
<dbReference type="GO" id="GO:0005737">
    <property type="term" value="C:cytoplasm"/>
    <property type="evidence" value="ECO:0007669"/>
    <property type="project" value="UniProtKB-SubCell"/>
</dbReference>
<dbReference type="PANTHER" id="PTHR12213:SF0">
    <property type="entry name" value="CORRINOID ADENOSYLTRANSFERASE MMAB"/>
    <property type="match status" value="1"/>
</dbReference>
<evidence type="ECO:0000256" key="6">
    <source>
        <dbReference type="SAM" id="MobiDB-lite"/>
    </source>
</evidence>
<dbReference type="OrthoDB" id="4665at2157"/>
<dbReference type="InterPro" id="IPR016030">
    <property type="entry name" value="CblAdoTrfase-like"/>
</dbReference>
<protein>
    <submittedName>
        <fullName evidence="8">Cob(I)alamin adenosyltransferase</fullName>
    </submittedName>
</protein>
<keyword evidence="5" id="KW-0067">ATP-binding</keyword>
<dbReference type="NCBIfam" id="TIGR00636">
    <property type="entry name" value="PduO_Nterm"/>
    <property type="match status" value="1"/>
</dbReference>
<comment type="subcellular location">
    <subcellularLocation>
        <location evidence="1">Cytoplasm</location>
    </subcellularLocation>
</comment>
<dbReference type="FunFam" id="1.20.1200.10:FF:000003">
    <property type="entry name" value="ATP:cob(I)alamin adenosyltransferase"/>
    <property type="match status" value="1"/>
</dbReference>
<keyword evidence="9" id="KW-1185">Reference proteome</keyword>
<keyword evidence="4" id="KW-0547">Nucleotide-binding</keyword>
<dbReference type="GO" id="GO:0008817">
    <property type="term" value="F:corrinoid adenosyltransferase activity"/>
    <property type="evidence" value="ECO:0007669"/>
    <property type="project" value="TreeGrafter"/>
</dbReference>
<dbReference type="GO" id="GO:0005524">
    <property type="term" value="F:ATP binding"/>
    <property type="evidence" value="ECO:0007669"/>
    <property type="project" value="UniProtKB-KW"/>
</dbReference>
<dbReference type="Pfam" id="PF01923">
    <property type="entry name" value="Cob_adeno_trans"/>
    <property type="match status" value="1"/>
</dbReference>
<evidence type="ECO:0000256" key="1">
    <source>
        <dbReference type="ARBA" id="ARBA00004496"/>
    </source>
</evidence>
<sequence length="179" mass="19753">MTVYTGRGDEGQTDLGNAERVSKTSPRIEAYGTVDEANALVGRVRPTGHEDVDRQLEQIQNCLHVVQAEFANPDTGEDDPQIGPEDIDQLEDWMDEADGELDPLTSFILPGGGDAGARLHQARAVTRRAERRAVALAETEGETVNAEAIRYLNRLSDYLFTAARLVNQREEVPEESPTY</sequence>
<name>A0A1I5Q2P1_9EURY</name>
<organism evidence="8 9">
    <name type="scientific">Halolamina pelagica</name>
    <dbReference type="NCBI Taxonomy" id="699431"/>
    <lineage>
        <taxon>Archaea</taxon>
        <taxon>Methanobacteriati</taxon>
        <taxon>Methanobacteriota</taxon>
        <taxon>Stenosarchaea group</taxon>
        <taxon>Halobacteria</taxon>
        <taxon>Halobacteriales</taxon>
        <taxon>Haloferacaceae</taxon>
    </lineage>
</organism>